<evidence type="ECO:0000256" key="1">
    <source>
        <dbReference type="SAM" id="Phobius"/>
    </source>
</evidence>
<keyword evidence="1" id="KW-0812">Transmembrane</keyword>
<dbReference type="CDD" id="cd02142">
    <property type="entry name" value="McbC_SagB-like_oxidoreductase"/>
    <property type="match status" value="2"/>
</dbReference>
<evidence type="ECO:0000313" key="3">
    <source>
        <dbReference type="EMBL" id="OGL43230.1"/>
    </source>
</evidence>
<name>A0A1F7RPI5_9BACT</name>
<feature type="transmembrane region" description="Helical" evidence="1">
    <location>
        <begin position="7"/>
        <end position="28"/>
    </location>
</feature>
<dbReference type="InterPro" id="IPR020051">
    <property type="entry name" value="SagB-type_dehydrogenase"/>
</dbReference>
<proteinExistence type="predicted"/>
<dbReference type="EMBL" id="MGDB01000009">
    <property type="protein sequence ID" value="OGL43230.1"/>
    <property type="molecule type" value="Genomic_DNA"/>
</dbReference>
<dbReference type="PANTHER" id="PTHR43745:SF2">
    <property type="entry name" value="NITROREDUCTASE MJ1384-RELATED"/>
    <property type="match status" value="1"/>
</dbReference>
<dbReference type="NCBIfam" id="TIGR03605">
    <property type="entry name" value="antibiot_sagB"/>
    <property type="match status" value="2"/>
</dbReference>
<dbReference type="InterPro" id="IPR052544">
    <property type="entry name" value="Bacteriocin_Proc_Enz"/>
</dbReference>
<feature type="domain" description="Nitroreductase" evidence="2">
    <location>
        <begin position="125"/>
        <end position="298"/>
    </location>
</feature>
<keyword evidence="1" id="KW-1133">Transmembrane helix</keyword>
<dbReference type="Gene3D" id="3.40.109.10">
    <property type="entry name" value="NADH Oxidase"/>
    <property type="match status" value="2"/>
</dbReference>
<dbReference type="Proteomes" id="UP000178526">
    <property type="component" value="Unassembled WGS sequence"/>
</dbReference>
<accession>A0A1F7RPI5</accession>
<comment type="caution">
    <text evidence="3">The sequence shown here is derived from an EMBL/GenBank/DDBJ whole genome shotgun (WGS) entry which is preliminary data.</text>
</comment>
<dbReference type="AlphaFoldDB" id="A0A1F7RPI5"/>
<dbReference type="Pfam" id="PF00881">
    <property type="entry name" value="Nitroreductase"/>
    <property type="match status" value="2"/>
</dbReference>
<reference evidence="3 4" key="1">
    <citation type="journal article" date="2016" name="Nat. Commun.">
        <title>Thousands of microbial genomes shed light on interconnected biogeochemical processes in an aquifer system.</title>
        <authorList>
            <person name="Anantharaman K."/>
            <person name="Brown C.T."/>
            <person name="Hug L.A."/>
            <person name="Sharon I."/>
            <person name="Castelle C.J."/>
            <person name="Probst A.J."/>
            <person name="Thomas B.C."/>
            <person name="Singh A."/>
            <person name="Wilkins M.J."/>
            <person name="Karaoz U."/>
            <person name="Brodie E.L."/>
            <person name="Williams K.H."/>
            <person name="Hubbard S.S."/>
            <person name="Banfield J.F."/>
        </authorList>
    </citation>
    <scope>NUCLEOTIDE SEQUENCE [LARGE SCALE GENOMIC DNA]</scope>
</reference>
<gene>
    <name evidence="3" type="ORF">A2042_06085</name>
</gene>
<evidence type="ECO:0000259" key="2">
    <source>
        <dbReference type="Pfam" id="PF00881"/>
    </source>
</evidence>
<keyword evidence="1" id="KW-0472">Membrane</keyword>
<organism evidence="3 4">
    <name type="scientific">Candidatus Schekmanbacteria bacterium GWA2_38_11</name>
    <dbReference type="NCBI Taxonomy" id="1817876"/>
    <lineage>
        <taxon>Bacteria</taxon>
        <taxon>Candidatus Schekmaniibacteriota</taxon>
    </lineage>
</organism>
<feature type="domain" description="Nitroreductase" evidence="2">
    <location>
        <begin position="385"/>
        <end position="556"/>
    </location>
</feature>
<dbReference type="PANTHER" id="PTHR43745">
    <property type="entry name" value="NITROREDUCTASE MJ1384-RELATED"/>
    <property type="match status" value="1"/>
</dbReference>
<sequence>MKREIKIDILLCFLFTIFILMSITFLFFKNEYSMGIKSALENKENITKKKYQKKYFAFEYHQSSKLSYLNILTSWKPDWFNKPDVSKIYPAAKKISLEKHLESWKGLNLGKAIKLSIEAESFSPSEPLSLNDLSRLLYFTYGVSGVIKTLDGPLYLRTAPSAGALYPTEIYLVVSNVKDLENGIYNYLAKEHILQLVKKGDFIKDLRACCLDDNIGTKSNLIFIFTDIFYRSKWKYYERGYRYSLIDTGYVIANLTLEATSMGLSAKAYIDFSDDKVNELLGLDGIKEASVALVAVGRNSEEGDKNVPPIDRRGFLTPQEGKEDFSIPKIRDDMSISEKYHENSKEIIYKPKTDRVLRKPYNIEKRIELTKKFQDSSNKIEDILLKRRSAKDLSNLPISKTELSEILYFCFELKREIDYKFLNSRLLNLFLIVNNVQGLDRGVYHYDPESHAIEQMKKIDLRGTIWKSCLRQDIVKNASVVFIKVGLIEQAIKVCGDREYRHILLASGKMGENIYLVATKLGLGVRAIGAFFDDELNKLVGIDGHNEAVIHLTIVGRVYIKEQVK</sequence>
<dbReference type="InterPro" id="IPR000415">
    <property type="entry name" value="Nitroreductase-like"/>
</dbReference>
<dbReference type="GO" id="GO:0016491">
    <property type="term" value="F:oxidoreductase activity"/>
    <property type="evidence" value="ECO:0007669"/>
    <property type="project" value="InterPro"/>
</dbReference>
<protein>
    <recommendedName>
        <fullName evidence="2">Nitroreductase domain-containing protein</fullName>
    </recommendedName>
</protein>
<evidence type="ECO:0000313" key="4">
    <source>
        <dbReference type="Proteomes" id="UP000178526"/>
    </source>
</evidence>
<dbReference type="SUPFAM" id="SSF55469">
    <property type="entry name" value="FMN-dependent nitroreductase-like"/>
    <property type="match status" value="2"/>
</dbReference>
<dbReference type="InterPro" id="IPR029479">
    <property type="entry name" value="Nitroreductase"/>
</dbReference>